<evidence type="ECO:0000256" key="1">
    <source>
        <dbReference type="SAM" id="MobiDB-lite"/>
    </source>
</evidence>
<feature type="region of interest" description="Disordered" evidence="1">
    <location>
        <begin position="172"/>
        <end position="218"/>
    </location>
</feature>
<dbReference type="AlphaFoldDB" id="A0A5A7QXS8"/>
<accession>A0A5A7QXS8</accession>
<feature type="compositionally biased region" description="Low complexity" evidence="1">
    <location>
        <begin position="146"/>
        <end position="155"/>
    </location>
</feature>
<gene>
    <name evidence="2" type="ORF">STAS_27099</name>
</gene>
<dbReference type="Proteomes" id="UP000325081">
    <property type="component" value="Unassembled WGS sequence"/>
</dbReference>
<evidence type="ECO:0000313" key="3">
    <source>
        <dbReference type="Proteomes" id="UP000325081"/>
    </source>
</evidence>
<feature type="region of interest" description="Disordered" evidence="1">
    <location>
        <begin position="44"/>
        <end position="156"/>
    </location>
</feature>
<protein>
    <submittedName>
        <fullName evidence="2">Early nodulin-like protein 15</fullName>
    </submittedName>
</protein>
<comment type="caution">
    <text evidence="2">The sequence shown here is derived from an EMBL/GenBank/DDBJ whole genome shotgun (WGS) entry which is preliminary data.</text>
</comment>
<reference evidence="3" key="1">
    <citation type="journal article" date="2019" name="Curr. Biol.">
        <title>Genome Sequence of Striga asiatica Provides Insight into the Evolution of Plant Parasitism.</title>
        <authorList>
            <person name="Yoshida S."/>
            <person name="Kim S."/>
            <person name="Wafula E.K."/>
            <person name="Tanskanen J."/>
            <person name="Kim Y.M."/>
            <person name="Honaas L."/>
            <person name="Yang Z."/>
            <person name="Spallek T."/>
            <person name="Conn C.E."/>
            <person name="Ichihashi Y."/>
            <person name="Cheong K."/>
            <person name="Cui S."/>
            <person name="Der J.P."/>
            <person name="Gundlach H."/>
            <person name="Jiao Y."/>
            <person name="Hori C."/>
            <person name="Ishida J.K."/>
            <person name="Kasahara H."/>
            <person name="Kiba T."/>
            <person name="Kim M.S."/>
            <person name="Koo N."/>
            <person name="Laohavisit A."/>
            <person name="Lee Y.H."/>
            <person name="Lumba S."/>
            <person name="McCourt P."/>
            <person name="Mortimer J.C."/>
            <person name="Mutuku J.M."/>
            <person name="Nomura T."/>
            <person name="Sasaki-Sekimoto Y."/>
            <person name="Seto Y."/>
            <person name="Wang Y."/>
            <person name="Wakatake T."/>
            <person name="Sakakibara H."/>
            <person name="Demura T."/>
            <person name="Yamaguchi S."/>
            <person name="Yoneyama K."/>
            <person name="Manabe R.I."/>
            <person name="Nelson D.C."/>
            <person name="Schulman A.H."/>
            <person name="Timko M.P."/>
            <person name="dePamphilis C.W."/>
            <person name="Choi D."/>
            <person name="Shirasu K."/>
        </authorList>
    </citation>
    <scope>NUCLEOTIDE SEQUENCE [LARGE SCALE GENOMIC DNA]</scope>
    <source>
        <strain evidence="3">cv. UVA1</strain>
    </source>
</reference>
<name>A0A5A7QXS8_STRAF</name>
<dbReference type="EMBL" id="BKCP01008848">
    <property type="protein sequence ID" value="GER49828.1"/>
    <property type="molecule type" value="Genomic_DNA"/>
</dbReference>
<proteinExistence type="predicted"/>
<feature type="non-terminal residue" evidence="2">
    <location>
        <position position="218"/>
    </location>
</feature>
<evidence type="ECO:0000313" key="2">
    <source>
        <dbReference type="EMBL" id="GER49828.1"/>
    </source>
</evidence>
<feature type="compositionally biased region" description="Low complexity" evidence="1">
    <location>
        <begin position="49"/>
        <end position="65"/>
    </location>
</feature>
<organism evidence="2 3">
    <name type="scientific">Striga asiatica</name>
    <name type="common">Asiatic witchweed</name>
    <name type="synonym">Buchnera asiatica</name>
    <dbReference type="NCBI Taxonomy" id="4170"/>
    <lineage>
        <taxon>Eukaryota</taxon>
        <taxon>Viridiplantae</taxon>
        <taxon>Streptophyta</taxon>
        <taxon>Embryophyta</taxon>
        <taxon>Tracheophyta</taxon>
        <taxon>Spermatophyta</taxon>
        <taxon>Magnoliopsida</taxon>
        <taxon>eudicotyledons</taxon>
        <taxon>Gunneridae</taxon>
        <taxon>Pentapetalae</taxon>
        <taxon>asterids</taxon>
        <taxon>lamiids</taxon>
        <taxon>Lamiales</taxon>
        <taxon>Orobanchaceae</taxon>
        <taxon>Buchnereae</taxon>
        <taxon>Striga</taxon>
    </lineage>
</organism>
<feature type="compositionally biased region" description="Polar residues" evidence="1">
    <location>
        <begin position="89"/>
        <end position="99"/>
    </location>
</feature>
<sequence length="218" mass="23903">MVDLKDEKLVSMNCASRTEDIANDSLSAGLYGEWLRAQESFFPSSFGQPINTAQPTNITTTPQNTSSLDPKPTPGALDSPNIPPLESAVKSNIHTQPSKDNPEKHSQHPHSQLPTKPILINTSPQQDNQSLKFNISPMDSKPTKPTPTSSEPTNTIQSNLDLLQPKQLLYNTTTSPPDSLILDHNPKADPNLKPLKTWKRKSTQGVKPPPEAMNTKTI</sequence>
<keyword evidence="3" id="KW-1185">Reference proteome</keyword>
<feature type="compositionally biased region" description="Polar residues" evidence="1">
    <location>
        <begin position="109"/>
        <end position="133"/>
    </location>
</feature>